<accession>A0A0M3II61</accession>
<proteinExistence type="predicted"/>
<evidence type="ECO:0000313" key="2">
    <source>
        <dbReference type="WBParaSite" id="ALUE_0001819301-mRNA-1"/>
    </source>
</evidence>
<sequence>MTRWHICTSLGKDATSPCTMDILRRYEEQLETTIETMRRRCIAIYDGTIRLGKRLSRLCENLREITEPVAYDVKEAVSSSYHFTTEGLSSRINY</sequence>
<reference evidence="2" key="1">
    <citation type="submission" date="2017-02" db="UniProtKB">
        <authorList>
            <consortium name="WormBaseParasite"/>
        </authorList>
    </citation>
    <scope>IDENTIFICATION</scope>
</reference>
<keyword evidence="1" id="KW-1185">Reference proteome</keyword>
<organism evidence="1 2">
    <name type="scientific">Ascaris lumbricoides</name>
    <name type="common">Giant roundworm</name>
    <dbReference type="NCBI Taxonomy" id="6252"/>
    <lineage>
        <taxon>Eukaryota</taxon>
        <taxon>Metazoa</taxon>
        <taxon>Ecdysozoa</taxon>
        <taxon>Nematoda</taxon>
        <taxon>Chromadorea</taxon>
        <taxon>Rhabditida</taxon>
        <taxon>Spirurina</taxon>
        <taxon>Ascaridomorpha</taxon>
        <taxon>Ascaridoidea</taxon>
        <taxon>Ascarididae</taxon>
        <taxon>Ascaris</taxon>
    </lineage>
</organism>
<evidence type="ECO:0000313" key="1">
    <source>
        <dbReference type="Proteomes" id="UP000036681"/>
    </source>
</evidence>
<name>A0A0M3II61_ASCLU</name>
<protein>
    <submittedName>
        <fullName evidence="2">Uncharacterized protein</fullName>
    </submittedName>
</protein>
<dbReference type="AlphaFoldDB" id="A0A0M3II61"/>
<dbReference type="WBParaSite" id="ALUE_0001819301-mRNA-1">
    <property type="protein sequence ID" value="ALUE_0001819301-mRNA-1"/>
    <property type="gene ID" value="ALUE_0001819301"/>
</dbReference>
<dbReference type="Proteomes" id="UP000036681">
    <property type="component" value="Unplaced"/>
</dbReference>